<dbReference type="EMBL" id="BTRK01000002">
    <property type="protein sequence ID" value="GMR35619.1"/>
    <property type="molecule type" value="Genomic_DNA"/>
</dbReference>
<dbReference type="PROSITE" id="PS00973">
    <property type="entry name" value="USP_2"/>
    <property type="match status" value="1"/>
</dbReference>
<keyword evidence="4" id="KW-0378">Hydrolase</keyword>
<dbReference type="PANTHER" id="PTHR24006">
    <property type="entry name" value="UBIQUITIN CARBOXYL-TERMINAL HYDROLASE"/>
    <property type="match status" value="1"/>
</dbReference>
<keyword evidence="2" id="KW-0645">Protease</keyword>
<comment type="similarity">
    <text evidence="1">Belongs to the peptidase C19 family.</text>
</comment>
<evidence type="ECO:0000256" key="1">
    <source>
        <dbReference type="ARBA" id="ARBA00009085"/>
    </source>
</evidence>
<gene>
    <name evidence="7" type="ORF">PMAYCL1PPCAC_05814</name>
</gene>
<feature type="compositionally biased region" description="Acidic residues" evidence="5">
    <location>
        <begin position="2436"/>
        <end position="2456"/>
    </location>
</feature>
<dbReference type="GO" id="GO:0005829">
    <property type="term" value="C:cytosol"/>
    <property type="evidence" value="ECO:0007669"/>
    <property type="project" value="TreeGrafter"/>
</dbReference>
<dbReference type="Pfam" id="PF00443">
    <property type="entry name" value="UCH"/>
    <property type="match status" value="1"/>
</dbReference>
<dbReference type="InterPro" id="IPR028889">
    <property type="entry name" value="USP"/>
</dbReference>
<feature type="compositionally biased region" description="Basic and acidic residues" evidence="5">
    <location>
        <begin position="446"/>
        <end position="457"/>
    </location>
</feature>
<dbReference type="PANTHER" id="PTHR24006:SF943">
    <property type="entry name" value="UBIQUITIN CARBOXYL-TERMINAL HYDROLASE PUF"/>
    <property type="match status" value="1"/>
</dbReference>
<dbReference type="GO" id="GO:0016579">
    <property type="term" value="P:protein deubiquitination"/>
    <property type="evidence" value="ECO:0007669"/>
    <property type="project" value="InterPro"/>
</dbReference>
<evidence type="ECO:0000313" key="7">
    <source>
        <dbReference type="EMBL" id="GMR35619.1"/>
    </source>
</evidence>
<feature type="non-terminal residue" evidence="7">
    <location>
        <position position="1"/>
    </location>
</feature>
<feature type="region of interest" description="Disordered" evidence="5">
    <location>
        <begin position="701"/>
        <end position="761"/>
    </location>
</feature>
<dbReference type="GO" id="GO:0004843">
    <property type="term" value="F:cysteine-type deubiquitinase activity"/>
    <property type="evidence" value="ECO:0007669"/>
    <property type="project" value="InterPro"/>
</dbReference>
<protein>
    <recommendedName>
        <fullName evidence="6">USP domain-containing protein</fullName>
    </recommendedName>
</protein>
<evidence type="ECO:0000256" key="2">
    <source>
        <dbReference type="ARBA" id="ARBA00022670"/>
    </source>
</evidence>
<dbReference type="InterPro" id="IPR050164">
    <property type="entry name" value="Peptidase_C19"/>
</dbReference>
<accession>A0AAN4Z932</accession>
<dbReference type="PROSITE" id="PS50235">
    <property type="entry name" value="USP_3"/>
    <property type="match status" value="1"/>
</dbReference>
<feature type="compositionally biased region" description="Low complexity" evidence="5">
    <location>
        <begin position="413"/>
        <end position="443"/>
    </location>
</feature>
<evidence type="ECO:0000313" key="8">
    <source>
        <dbReference type="Proteomes" id="UP001328107"/>
    </source>
</evidence>
<dbReference type="InterPro" id="IPR056850">
    <property type="entry name" value="ARM_UBP34_24_USP9X_Y"/>
</dbReference>
<evidence type="ECO:0000259" key="6">
    <source>
        <dbReference type="PROSITE" id="PS50235"/>
    </source>
</evidence>
<name>A0AAN4Z932_9BILA</name>
<dbReference type="GO" id="GO:0006508">
    <property type="term" value="P:proteolysis"/>
    <property type="evidence" value="ECO:0007669"/>
    <property type="project" value="UniProtKB-KW"/>
</dbReference>
<reference evidence="8" key="1">
    <citation type="submission" date="2022-10" db="EMBL/GenBank/DDBJ databases">
        <title>Genome assembly of Pristionchus species.</title>
        <authorList>
            <person name="Yoshida K."/>
            <person name="Sommer R.J."/>
        </authorList>
    </citation>
    <scope>NUCLEOTIDE SEQUENCE [LARGE SCALE GENOMIC DNA]</scope>
    <source>
        <strain evidence="8">RS5460</strain>
    </source>
</reference>
<dbReference type="GO" id="GO:0005634">
    <property type="term" value="C:nucleus"/>
    <property type="evidence" value="ECO:0007669"/>
    <property type="project" value="TreeGrafter"/>
</dbReference>
<dbReference type="InterPro" id="IPR018200">
    <property type="entry name" value="USP_CS"/>
</dbReference>
<evidence type="ECO:0000256" key="5">
    <source>
        <dbReference type="SAM" id="MobiDB-lite"/>
    </source>
</evidence>
<dbReference type="InterPro" id="IPR038765">
    <property type="entry name" value="Papain-like_cys_pep_sf"/>
</dbReference>
<feature type="region of interest" description="Disordered" evidence="5">
    <location>
        <begin position="397"/>
        <end position="471"/>
    </location>
</feature>
<keyword evidence="8" id="KW-1185">Reference proteome</keyword>
<dbReference type="InterPro" id="IPR001394">
    <property type="entry name" value="Peptidase_C19_UCH"/>
</dbReference>
<keyword evidence="3" id="KW-0833">Ubl conjugation pathway</keyword>
<comment type="caution">
    <text evidence="7">The sequence shown here is derived from an EMBL/GenBank/DDBJ whole genome shotgun (WGS) entry which is preliminary data.</text>
</comment>
<dbReference type="Gene3D" id="3.90.70.10">
    <property type="entry name" value="Cysteine proteinases"/>
    <property type="match status" value="1"/>
</dbReference>
<sequence length="2469" mass="280266">ERMRSMMGEYSEKEIRDERIRREIFDAARKVCKGMAPGNATSPRYEFIERLMVCGNMEAKKAAIDELALICDHEMSESCSVRRWMKRRNVLTMLLSDHLDHPEYVNKIGPILRKLAPVLSEREFRMVWCLQKGRGGISTDTFAILLANLVSGFQEDQIFTLFKYFRKQLRQSAASQQAQHTFLRITEIILVIFNRQPMRPPIPAKERQMFIECYIRMLDRFLVTNPCMSMLLIATNYAGKIADLFRGLAPTVIGNALSKLAREVNRMKERDPRFPFYFTLVHNISAQIKTDIPLEFPSIGPLLQHHNFAERCTRQLIAFARFSLAEVEKLDQISRMHEEMGRVRAAFVKQQLQQSSAAAATTSTAADAAASAVSSLQPSPIDTAASAAAAVVAPPPSAVTPISNGPSPKRDGSPPTQAEAPSSSSSSVMTSSEAAATDAAPATMQEEAKSEERKEETVMSSSVCTPPCTPEPLRVSTARVGTKEYDKELAEITGKLHIVAGETSMRLMQFNSLMMMWMDTTMTEEPIPGCNIDQLPDPLLEEVFGVLVESSRNGLHKRIIQYNTMPMYWSIVPHSANTHTVIRNMLKFLEPRPVFRSLVTKLCSVSGDLASPIYVDIVRNVTEMCFNEPRFNTSMDWLDACLRFLWRAAISRASDVRERAVDVLKQILCEHYDTLQLLGIFAVARFNEAIDDFNRFSGRDPLPHWDAMNEDEEEKMETGEKEEEESEGKEEGVNEEEDGIVEEEEQEMVEEEEEDVDVEMRKEEEEEEDEFVEASGEEEAAVDLSLEPAARAKVQQQQRASSQFICRETIERLLRGMEMRREVKSREDAEVRLSRTISFLRRIITYGYLETECSSSLIVRDRAIPGEVCELILRVFGPVQHTNMKVSMAVNEPLHVFADRVKMLLPPSPPMFLLNWPRFFKVRHFSAIVHWERGWSSIGEQLSLNSRAGVAEDCQVMISPSPFNEDFSTEASARRDAYCLEKHGRVNEVPLGFIANETKLVALLHAVIDGPTSSHLQEAVLHCIQQLPLQPIEDEEALLEICDGALSLHRPHQALYHLISLLSALLPPQMTCEDALSARRTLQFLLQIGFIPRFVTLIREIDVISERLSVETLTLFHEVCLTLIRLFYLHDSGKHRSYKANFPRLPHEPAPLDTSIISDSLTPEDLPHLLRTLCHFTWATVAPRRIDVERELSVIVTSPSERLRFAKEKKVETSNTHRRTQLARTSLATILEIATRYGSWRTNLNALFNHASIEGVTVSFWRDMLMNVGSIEIQHETRCLLSSLLDRICDEEEKPLTRRMMSRFVFELGRAVWGPSAALAYSSTGRNPIDLLKLAEKVVRTTRPEEMDEGLLDEWVDLQIGFFSEERPAWNAKCAMSLHVQLLQELLKKYDRETMAKTVRRCLSNLLNVALFPFASGMEKMDERNGLLPAEAAVGHGLTEGDVRRKYMDIVLYYAQEFPQMAMLLVDNLCVRVHGDVQRRRLTINWWEKAERFRRQRAELQSFCGPQLNLAQRLHNLAVARETDVRMVKGLINPSYMCYANSVLQQLVFMPGVCEALFAIGETDREFGDLTEEEDIRNGALLRNLQSLFAHMLFSAEPTLAAEGVLSSIDLPSGGNVREQQDCVEFFLTLIDKCDMAAEKFCRPPVFKRFLEGVMGYEYACKTCKHRHRGADESFTALNLEIHGTTVGDSLDHFMEGALLEGASAAMCEQCGEKRTTLRIGALRSAPTTLCIQLKRFSTYDSNGGKLNSKVDVPRHLDLTRFSEAVRTATDEQVEKMFGWFDDTQDEPVVFTPPPDCPVRWRYRLVGVIVHSGQLGNGHYTSYVKERRPVMRGHPWFDHWLLANDDRVSVQEDKLSMEWQGSGEENTPSAYLLWYEMVEDDAATTIAEGITVVPEDTVAPGSMVPLSMTNGHTVAEKEEDTAVKDDEEEQAMRLARLKAESEWMDIGLGSLGVLEGPLLSLYKCVPDSTRRQLVAENIQVQLGRDVLTESYAKFLLQLMEVVRESSKRRPEEKHAAHRKLLTIARLFATEVLWRTNEIHAVEAENTISTYRLFISNILKEHTDFCKDWLSAFYDPTLQAISEETREFTTNPHTIKVAISTWWWLASQAVVALRADCPHLIEAYCRHMIDCLRLPMLRVDGFTCFFTNTYGNPHCIDFHIKHNIVHPLINTMFYVNKKTMTWGLHGDLTSRNNLPINAGLFTLFREAIERDVVNEDTFKHFVQSRLHLAMGPMTRHGEEYLMKMIELLVTTLRVFGERDDIWTGLVAQAILNCLKIDPHRANGLFTVITAVGKSLSTDRCADFYDEIMGKRETDAAENGLIVPGVVPLLETMLEEGKQRESRLIQMILTALMRAYESVPAFRDCADAYADRIRGIRQRAAEWKEREAEYNAAQAQLSATRSMLVGADAMGMLPIDACGPINRPPNCNVRDLEMVNFSDDDLDDDEEEMLSDEEDYSEGEGPVNLSNHRRT</sequence>
<feature type="compositionally biased region" description="Acidic residues" evidence="5">
    <location>
        <begin position="708"/>
        <end position="757"/>
    </location>
</feature>
<organism evidence="7 8">
    <name type="scientific">Pristionchus mayeri</name>
    <dbReference type="NCBI Taxonomy" id="1317129"/>
    <lineage>
        <taxon>Eukaryota</taxon>
        <taxon>Metazoa</taxon>
        <taxon>Ecdysozoa</taxon>
        <taxon>Nematoda</taxon>
        <taxon>Chromadorea</taxon>
        <taxon>Rhabditida</taxon>
        <taxon>Rhabditina</taxon>
        <taxon>Diplogasteromorpha</taxon>
        <taxon>Diplogasteroidea</taxon>
        <taxon>Neodiplogasteridae</taxon>
        <taxon>Pristionchus</taxon>
    </lineage>
</organism>
<feature type="region of interest" description="Disordered" evidence="5">
    <location>
        <begin position="2435"/>
        <end position="2469"/>
    </location>
</feature>
<dbReference type="SUPFAM" id="SSF54001">
    <property type="entry name" value="Cysteine proteinases"/>
    <property type="match status" value="1"/>
</dbReference>
<dbReference type="Proteomes" id="UP001328107">
    <property type="component" value="Unassembled WGS sequence"/>
</dbReference>
<dbReference type="Pfam" id="PF25010">
    <property type="entry name" value="ARM_UBP24_USP9X-Y"/>
    <property type="match status" value="1"/>
</dbReference>
<proteinExistence type="inferred from homology"/>
<feature type="domain" description="USP" evidence="6">
    <location>
        <begin position="1529"/>
        <end position="1878"/>
    </location>
</feature>
<evidence type="ECO:0000256" key="3">
    <source>
        <dbReference type="ARBA" id="ARBA00022786"/>
    </source>
</evidence>
<evidence type="ECO:0000256" key="4">
    <source>
        <dbReference type="ARBA" id="ARBA00022801"/>
    </source>
</evidence>